<protein>
    <recommendedName>
        <fullName evidence="8">Probable membrane transporter protein</fullName>
    </recommendedName>
</protein>
<evidence type="ECO:0000256" key="3">
    <source>
        <dbReference type="ARBA" id="ARBA00022448"/>
    </source>
</evidence>
<dbReference type="Proteomes" id="UP000323671">
    <property type="component" value="Chromosome"/>
</dbReference>
<feature type="transmembrane region" description="Helical" evidence="8">
    <location>
        <begin position="47"/>
        <end position="66"/>
    </location>
</feature>
<dbReference type="RefSeq" id="WP_054620615.1">
    <property type="nucleotide sequence ID" value="NZ_CP022579.1"/>
</dbReference>
<dbReference type="AlphaFoldDB" id="A0A5C1E7E6"/>
<evidence type="ECO:0000256" key="2">
    <source>
        <dbReference type="ARBA" id="ARBA00009142"/>
    </source>
</evidence>
<dbReference type="InterPro" id="IPR052017">
    <property type="entry name" value="TSUP"/>
</dbReference>
<dbReference type="PANTHER" id="PTHR30269">
    <property type="entry name" value="TRANSMEMBRANE PROTEIN YFCA"/>
    <property type="match status" value="1"/>
</dbReference>
<comment type="similarity">
    <text evidence="2 8">Belongs to the 4-toluene sulfonate uptake permease (TSUP) (TC 2.A.102) family.</text>
</comment>
<dbReference type="EMBL" id="CP022579">
    <property type="protein sequence ID" value="QEL64866.1"/>
    <property type="molecule type" value="Genomic_DNA"/>
</dbReference>
<keyword evidence="5 8" id="KW-0812">Transmembrane</keyword>
<keyword evidence="3" id="KW-0813">Transport</keyword>
<reference evidence="9 10" key="1">
    <citation type="submission" date="2017-07" db="EMBL/GenBank/DDBJ databases">
        <title>Complete genome sequence of Oryzomicrobium terrae TPP412.</title>
        <authorList>
            <person name="Chiu L.-W."/>
            <person name="Lo K.-J."/>
            <person name="Tsai Y.-M."/>
            <person name="Lin S.-S."/>
            <person name="Kuo C.-H."/>
            <person name="Liu C.-T."/>
        </authorList>
    </citation>
    <scope>NUCLEOTIDE SEQUENCE [LARGE SCALE GENOMIC DNA]</scope>
    <source>
        <strain evidence="9 10">TPP412</strain>
    </source>
</reference>
<comment type="subcellular location">
    <subcellularLocation>
        <location evidence="1 8">Cell membrane</location>
        <topology evidence="1 8">Multi-pass membrane protein</topology>
    </subcellularLocation>
</comment>
<feature type="transmembrane region" description="Helical" evidence="8">
    <location>
        <begin position="101"/>
        <end position="118"/>
    </location>
</feature>
<feature type="transmembrane region" description="Helical" evidence="8">
    <location>
        <begin position="200"/>
        <end position="219"/>
    </location>
</feature>
<dbReference type="KEGG" id="otr:OTERR_13900"/>
<dbReference type="PANTHER" id="PTHR30269:SF32">
    <property type="entry name" value="MEMBRANE TRANSPORTER PROTEIN-RELATED"/>
    <property type="match status" value="1"/>
</dbReference>
<evidence type="ECO:0000313" key="9">
    <source>
        <dbReference type="EMBL" id="QEL64866.1"/>
    </source>
</evidence>
<dbReference type="GO" id="GO:0005886">
    <property type="term" value="C:plasma membrane"/>
    <property type="evidence" value="ECO:0007669"/>
    <property type="project" value="UniProtKB-SubCell"/>
</dbReference>
<evidence type="ECO:0000313" key="10">
    <source>
        <dbReference type="Proteomes" id="UP000323671"/>
    </source>
</evidence>
<evidence type="ECO:0000256" key="6">
    <source>
        <dbReference type="ARBA" id="ARBA00022989"/>
    </source>
</evidence>
<feature type="transmembrane region" description="Helical" evidence="8">
    <location>
        <begin position="231"/>
        <end position="249"/>
    </location>
</feature>
<evidence type="ECO:0000256" key="1">
    <source>
        <dbReference type="ARBA" id="ARBA00004651"/>
    </source>
</evidence>
<accession>A0A5C1E7E6</accession>
<keyword evidence="6 8" id="KW-1133">Transmembrane helix</keyword>
<proteinExistence type="inferred from homology"/>
<gene>
    <name evidence="9" type="ORF">OTERR_13900</name>
</gene>
<keyword evidence="4 8" id="KW-1003">Cell membrane</keyword>
<evidence type="ECO:0000256" key="8">
    <source>
        <dbReference type="RuleBase" id="RU363041"/>
    </source>
</evidence>
<dbReference type="InterPro" id="IPR002781">
    <property type="entry name" value="TM_pro_TauE-like"/>
</dbReference>
<organism evidence="9 10">
    <name type="scientific">Oryzomicrobium terrae</name>
    <dbReference type="NCBI Taxonomy" id="1735038"/>
    <lineage>
        <taxon>Bacteria</taxon>
        <taxon>Pseudomonadati</taxon>
        <taxon>Pseudomonadota</taxon>
        <taxon>Betaproteobacteria</taxon>
        <taxon>Rhodocyclales</taxon>
        <taxon>Rhodocyclaceae</taxon>
        <taxon>Oryzomicrobium</taxon>
    </lineage>
</organism>
<evidence type="ECO:0000256" key="7">
    <source>
        <dbReference type="ARBA" id="ARBA00023136"/>
    </source>
</evidence>
<evidence type="ECO:0000256" key="5">
    <source>
        <dbReference type="ARBA" id="ARBA00022692"/>
    </source>
</evidence>
<dbReference type="Pfam" id="PF01925">
    <property type="entry name" value="TauE"/>
    <property type="match status" value="1"/>
</dbReference>
<evidence type="ECO:0000256" key="4">
    <source>
        <dbReference type="ARBA" id="ARBA00022475"/>
    </source>
</evidence>
<sequence>MLDDPLLLAFTLVLVGLAAWVHGFIGIGFPLISTPTLAAVTDLKTAVVLTVIPNIALNILSILRGGNLGASLLPHWRLPVYVLLGSLVGTHFLIGVPGAPLKVLLALMMLVSVAMNRIKGFDWGFIRRAPRTWEAVAGLTGGLLAGTVNISVPPLAIYFMALGLSPIATIQIFNLCFIVGKLTQAGSLAAAGEIHWADMPGNLALTVLAVLALLVGMRLQARTSPAQYRQWLNVSLAVMAVLLLGQVAWQTFSH</sequence>
<keyword evidence="7 8" id="KW-0472">Membrane</keyword>
<name>A0A5C1E7E6_9RHOO</name>
<keyword evidence="10" id="KW-1185">Reference proteome</keyword>